<dbReference type="PANTHER" id="PTHR32322:SF2">
    <property type="entry name" value="EAMA DOMAIN-CONTAINING PROTEIN"/>
    <property type="match status" value="1"/>
</dbReference>
<evidence type="ECO:0000256" key="5">
    <source>
        <dbReference type="ARBA" id="ARBA00022692"/>
    </source>
</evidence>
<evidence type="ECO:0000256" key="1">
    <source>
        <dbReference type="ARBA" id="ARBA00004651"/>
    </source>
</evidence>
<evidence type="ECO:0000256" key="6">
    <source>
        <dbReference type="ARBA" id="ARBA00022989"/>
    </source>
</evidence>
<dbReference type="PROSITE" id="PS51257">
    <property type="entry name" value="PROKAR_LIPOPROTEIN"/>
    <property type="match status" value="1"/>
</dbReference>
<dbReference type="InterPro" id="IPR050638">
    <property type="entry name" value="AA-Vitamin_Transporters"/>
</dbReference>
<evidence type="ECO:0000313" key="10">
    <source>
        <dbReference type="EMBL" id="MBD8507777.1"/>
    </source>
</evidence>
<dbReference type="EMBL" id="JACYWE010000010">
    <property type="protein sequence ID" value="MBD8507777.1"/>
    <property type="molecule type" value="Genomic_DNA"/>
</dbReference>
<feature type="transmembrane region" description="Helical" evidence="8">
    <location>
        <begin position="273"/>
        <end position="294"/>
    </location>
</feature>
<accession>A0A927JF75</accession>
<reference evidence="10" key="1">
    <citation type="submission" date="2020-09" db="EMBL/GenBank/DDBJ databases">
        <title>Hoyosella lacisalsi sp. nov., a halotolerant actinobacterium isolated from soil of Lake Gudzhirganskoe.</title>
        <authorList>
            <person name="Yang Q."/>
            <person name="Guo P.Y."/>
            <person name="Liu S.W."/>
            <person name="Li F.N."/>
            <person name="Sun C.H."/>
        </authorList>
    </citation>
    <scope>NUCLEOTIDE SEQUENCE</scope>
    <source>
        <strain evidence="10">G463</strain>
    </source>
</reference>
<feature type="transmembrane region" description="Helical" evidence="8">
    <location>
        <begin position="250"/>
        <end position="267"/>
    </location>
</feature>
<keyword evidence="11" id="KW-1185">Reference proteome</keyword>
<keyword evidence="6 8" id="KW-1133">Transmembrane helix</keyword>
<sequence length="312" mass="33509">MSEPATRPVAPSQDPKGVILGASAYACWGLFPAFFGLLAFAAPVEILAHRIVWTMLLMLVVVLLLGQGRALLRMGARNWALVAAASLFISINWGMYIYGVVSGRVVETALGYFINPLVSVLIGVIIFRERLSRAQTVALGLGALAVIVLTLDYGYPPYIALSLAFSFALYGVTKKLIPIDPRQSVAGETLVAAPLALIVLGWLALHGQGSFLDGGAPHVLLLIAAGPVTAIPLLLFAGAAQRVPLVTMGLLQYLTPSLQMAWGVIVLREDMPASRWLGFAIIWLALAILTTDLVRRYRGRRARRMRSVSAPA</sequence>
<dbReference type="GO" id="GO:0005886">
    <property type="term" value="C:plasma membrane"/>
    <property type="evidence" value="ECO:0007669"/>
    <property type="project" value="UniProtKB-SubCell"/>
</dbReference>
<feature type="transmembrane region" description="Helical" evidence="8">
    <location>
        <begin position="217"/>
        <end position="238"/>
    </location>
</feature>
<dbReference type="RefSeq" id="WP_192040231.1">
    <property type="nucleotide sequence ID" value="NZ_JACYWE010000010.1"/>
</dbReference>
<keyword evidence="7 8" id="KW-0472">Membrane</keyword>
<evidence type="ECO:0000259" key="9">
    <source>
        <dbReference type="Pfam" id="PF00892"/>
    </source>
</evidence>
<feature type="transmembrane region" description="Helical" evidence="8">
    <location>
        <begin position="185"/>
        <end position="205"/>
    </location>
</feature>
<evidence type="ECO:0000256" key="8">
    <source>
        <dbReference type="SAM" id="Phobius"/>
    </source>
</evidence>
<dbReference type="InterPro" id="IPR000620">
    <property type="entry name" value="EamA_dom"/>
</dbReference>
<comment type="subcellular location">
    <subcellularLocation>
        <location evidence="1">Cell membrane</location>
        <topology evidence="1">Multi-pass membrane protein</topology>
    </subcellularLocation>
</comment>
<feature type="transmembrane region" description="Helical" evidence="8">
    <location>
        <begin position="78"/>
        <end position="98"/>
    </location>
</feature>
<dbReference type="Proteomes" id="UP000642993">
    <property type="component" value="Unassembled WGS sequence"/>
</dbReference>
<protein>
    <submittedName>
        <fullName evidence="10">EamA family transporter RarD</fullName>
    </submittedName>
</protein>
<dbReference type="SUPFAM" id="SSF103481">
    <property type="entry name" value="Multidrug resistance efflux transporter EmrE"/>
    <property type="match status" value="2"/>
</dbReference>
<organism evidence="10 11">
    <name type="scientific">Lolliginicoccus lacisalsi</name>
    <dbReference type="NCBI Taxonomy" id="2742202"/>
    <lineage>
        <taxon>Bacteria</taxon>
        <taxon>Bacillati</taxon>
        <taxon>Actinomycetota</taxon>
        <taxon>Actinomycetes</taxon>
        <taxon>Mycobacteriales</taxon>
        <taxon>Hoyosellaceae</taxon>
        <taxon>Lolliginicoccus</taxon>
    </lineage>
</organism>
<gene>
    <name evidence="10" type="primary">rarD</name>
    <name evidence="10" type="ORF">HT102_14910</name>
</gene>
<keyword evidence="5 8" id="KW-0812">Transmembrane</keyword>
<feature type="domain" description="EamA" evidence="9">
    <location>
        <begin position="16"/>
        <end position="150"/>
    </location>
</feature>
<feature type="transmembrane region" description="Helical" evidence="8">
    <location>
        <begin position="134"/>
        <end position="151"/>
    </location>
</feature>
<dbReference type="AlphaFoldDB" id="A0A927JF75"/>
<evidence type="ECO:0000256" key="3">
    <source>
        <dbReference type="ARBA" id="ARBA00022448"/>
    </source>
</evidence>
<feature type="transmembrane region" description="Helical" evidence="8">
    <location>
        <begin position="157"/>
        <end position="173"/>
    </location>
</feature>
<name>A0A927JF75_9ACTN</name>
<comment type="caution">
    <text evidence="10">The sequence shown here is derived from an EMBL/GenBank/DDBJ whole genome shotgun (WGS) entry which is preliminary data.</text>
</comment>
<dbReference type="PANTHER" id="PTHR32322">
    <property type="entry name" value="INNER MEMBRANE TRANSPORTER"/>
    <property type="match status" value="1"/>
</dbReference>
<feature type="transmembrane region" description="Helical" evidence="8">
    <location>
        <begin position="17"/>
        <end position="41"/>
    </location>
</feature>
<keyword evidence="3" id="KW-0813">Transport</keyword>
<dbReference type="InterPro" id="IPR004626">
    <property type="entry name" value="RarD"/>
</dbReference>
<feature type="transmembrane region" description="Helical" evidence="8">
    <location>
        <begin position="110"/>
        <end position="127"/>
    </location>
</feature>
<feature type="transmembrane region" description="Helical" evidence="8">
    <location>
        <begin position="47"/>
        <end position="66"/>
    </location>
</feature>
<dbReference type="Pfam" id="PF00892">
    <property type="entry name" value="EamA"/>
    <property type="match status" value="2"/>
</dbReference>
<evidence type="ECO:0000256" key="4">
    <source>
        <dbReference type="ARBA" id="ARBA00022475"/>
    </source>
</evidence>
<comment type="similarity">
    <text evidence="2">Belongs to the EamA transporter family.</text>
</comment>
<keyword evidence="4" id="KW-1003">Cell membrane</keyword>
<proteinExistence type="inferred from homology"/>
<evidence type="ECO:0000256" key="7">
    <source>
        <dbReference type="ARBA" id="ARBA00023136"/>
    </source>
</evidence>
<feature type="domain" description="EamA" evidence="9">
    <location>
        <begin position="160"/>
        <end position="290"/>
    </location>
</feature>
<dbReference type="NCBIfam" id="TIGR00688">
    <property type="entry name" value="rarD"/>
    <property type="match status" value="1"/>
</dbReference>
<dbReference type="InterPro" id="IPR037185">
    <property type="entry name" value="EmrE-like"/>
</dbReference>
<evidence type="ECO:0000313" key="11">
    <source>
        <dbReference type="Proteomes" id="UP000642993"/>
    </source>
</evidence>
<evidence type="ECO:0000256" key="2">
    <source>
        <dbReference type="ARBA" id="ARBA00007362"/>
    </source>
</evidence>